<dbReference type="Proteomes" id="UP000663891">
    <property type="component" value="Unassembled WGS sequence"/>
</dbReference>
<dbReference type="EMBL" id="CAJOAY010027215">
    <property type="protein sequence ID" value="CAF4396975.1"/>
    <property type="molecule type" value="Genomic_DNA"/>
</dbReference>
<dbReference type="EMBL" id="CAJNON010004571">
    <property type="protein sequence ID" value="CAF1531759.1"/>
    <property type="molecule type" value="Genomic_DNA"/>
</dbReference>
<organism evidence="1 3">
    <name type="scientific">Adineta steineri</name>
    <dbReference type="NCBI Taxonomy" id="433720"/>
    <lineage>
        <taxon>Eukaryota</taxon>
        <taxon>Metazoa</taxon>
        <taxon>Spiralia</taxon>
        <taxon>Gnathifera</taxon>
        <taxon>Rotifera</taxon>
        <taxon>Eurotatoria</taxon>
        <taxon>Bdelloidea</taxon>
        <taxon>Adinetida</taxon>
        <taxon>Adinetidae</taxon>
        <taxon>Adineta</taxon>
    </lineage>
</organism>
<evidence type="ECO:0000313" key="2">
    <source>
        <dbReference type="EMBL" id="CAF4396975.1"/>
    </source>
</evidence>
<evidence type="ECO:0000313" key="3">
    <source>
        <dbReference type="Proteomes" id="UP000663891"/>
    </source>
</evidence>
<sequence>MVNFGLGCDAPASTW</sequence>
<feature type="non-terminal residue" evidence="1">
    <location>
        <position position="15"/>
    </location>
</feature>
<comment type="caution">
    <text evidence="1">The sequence shown here is derived from an EMBL/GenBank/DDBJ whole genome shotgun (WGS) entry which is preliminary data.</text>
</comment>
<name>A0A815VE46_9BILA</name>
<proteinExistence type="predicted"/>
<dbReference type="Proteomes" id="UP000663881">
    <property type="component" value="Unassembled WGS sequence"/>
</dbReference>
<gene>
    <name evidence="2" type="ORF">OKA104_LOCUS51185</name>
    <name evidence="1" type="ORF">VCS650_LOCUS43725</name>
</gene>
<protein>
    <submittedName>
        <fullName evidence="1">Uncharacterized protein</fullName>
    </submittedName>
</protein>
<evidence type="ECO:0000313" key="1">
    <source>
        <dbReference type="EMBL" id="CAF1531759.1"/>
    </source>
</evidence>
<accession>A0A815VE46</accession>
<reference evidence="1" key="1">
    <citation type="submission" date="2021-02" db="EMBL/GenBank/DDBJ databases">
        <authorList>
            <person name="Nowell W R."/>
        </authorList>
    </citation>
    <scope>NUCLEOTIDE SEQUENCE</scope>
</reference>